<evidence type="ECO:0000313" key="4">
    <source>
        <dbReference type="Proteomes" id="UP001163046"/>
    </source>
</evidence>
<keyword evidence="2" id="KW-0732">Signal</keyword>
<dbReference type="Proteomes" id="UP001163046">
    <property type="component" value="Unassembled WGS sequence"/>
</dbReference>
<dbReference type="AlphaFoldDB" id="A0A9W9ZEE8"/>
<feature type="signal peptide" evidence="2">
    <location>
        <begin position="1"/>
        <end position="23"/>
    </location>
</feature>
<gene>
    <name evidence="3" type="ORF">OS493_010785</name>
</gene>
<protein>
    <recommendedName>
        <fullName evidence="5">Secreted protein</fullName>
    </recommendedName>
</protein>
<name>A0A9W9ZEE8_9CNID</name>
<accession>A0A9W9ZEE8</accession>
<evidence type="ECO:0000256" key="1">
    <source>
        <dbReference type="SAM" id="MobiDB-lite"/>
    </source>
</evidence>
<evidence type="ECO:0008006" key="5">
    <source>
        <dbReference type="Google" id="ProtNLM"/>
    </source>
</evidence>
<keyword evidence="4" id="KW-1185">Reference proteome</keyword>
<proteinExistence type="predicted"/>
<sequence>MKIVIAVTAAAILLCSFWSGCQSRVPLQDEESDLTNLQDSKMDEISEDTLNGADSYTDSEENDKEDVNDEYEEIDEDAVDDRGYINDPSPRRRPYRYCICKRRSSRRHRGSGWRRTPLPRPYK</sequence>
<feature type="chain" id="PRO_5040878473" description="Secreted protein" evidence="2">
    <location>
        <begin position="24"/>
        <end position="123"/>
    </location>
</feature>
<comment type="caution">
    <text evidence="3">The sequence shown here is derived from an EMBL/GenBank/DDBJ whole genome shotgun (WGS) entry which is preliminary data.</text>
</comment>
<dbReference type="PROSITE" id="PS51257">
    <property type="entry name" value="PROKAR_LIPOPROTEIN"/>
    <property type="match status" value="1"/>
</dbReference>
<evidence type="ECO:0000313" key="3">
    <source>
        <dbReference type="EMBL" id="KAJ7380077.1"/>
    </source>
</evidence>
<feature type="compositionally biased region" description="Acidic residues" evidence="1">
    <location>
        <begin position="57"/>
        <end position="79"/>
    </location>
</feature>
<dbReference type="EMBL" id="MU826354">
    <property type="protein sequence ID" value="KAJ7380077.1"/>
    <property type="molecule type" value="Genomic_DNA"/>
</dbReference>
<evidence type="ECO:0000256" key="2">
    <source>
        <dbReference type="SAM" id="SignalP"/>
    </source>
</evidence>
<reference evidence="3" key="1">
    <citation type="submission" date="2023-01" db="EMBL/GenBank/DDBJ databases">
        <title>Genome assembly of the deep-sea coral Lophelia pertusa.</title>
        <authorList>
            <person name="Herrera S."/>
            <person name="Cordes E."/>
        </authorList>
    </citation>
    <scope>NUCLEOTIDE SEQUENCE</scope>
    <source>
        <strain evidence="3">USNM1676648</strain>
        <tissue evidence="3">Polyp</tissue>
    </source>
</reference>
<feature type="region of interest" description="Disordered" evidence="1">
    <location>
        <begin position="104"/>
        <end position="123"/>
    </location>
</feature>
<feature type="region of interest" description="Disordered" evidence="1">
    <location>
        <begin position="28"/>
        <end position="93"/>
    </location>
</feature>
<organism evidence="3 4">
    <name type="scientific">Desmophyllum pertusum</name>
    <dbReference type="NCBI Taxonomy" id="174260"/>
    <lineage>
        <taxon>Eukaryota</taxon>
        <taxon>Metazoa</taxon>
        <taxon>Cnidaria</taxon>
        <taxon>Anthozoa</taxon>
        <taxon>Hexacorallia</taxon>
        <taxon>Scleractinia</taxon>
        <taxon>Caryophylliina</taxon>
        <taxon>Caryophylliidae</taxon>
        <taxon>Desmophyllum</taxon>
    </lineage>
</organism>